<protein>
    <submittedName>
        <fullName evidence="2">Uncharacterized protein</fullName>
    </submittedName>
</protein>
<sequence>MGPSVTVSRFRRKVIGSGLWGFGVREDRGGWSFGSGLEEWLGNGLIGGFMGVELQWASGFLQGGGVVIGDGMAG</sequence>
<dbReference type="EMBL" id="CAWUPB010000913">
    <property type="protein sequence ID" value="CAK7331963.1"/>
    <property type="molecule type" value="Genomic_DNA"/>
</dbReference>
<gene>
    <name evidence="2" type="ORF">DCAF_LOCUS8738</name>
</gene>
<dbReference type="GO" id="GO:0046872">
    <property type="term" value="F:metal ion binding"/>
    <property type="evidence" value="ECO:0007669"/>
    <property type="project" value="UniProtKB-KW"/>
</dbReference>
<organism evidence="2 3">
    <name type="scientific">Dovyalis caffra</name>
    <dbReference type="NCBI Taxonomy" id="77055"/>
    <lineage>
        <taxon>Eukaryota</taxon>
        <taxon>Viridiplantae</taxon>
        <taxon>Streptophyta</taxon>
        <taxon>Embryophyta</taxon>
        <taxon>Tracheophyta</taxon>
        <taxon>Spermatophyta</taxon>
        <taxon>Magnoliopsida</taxon>
        <taxon>eudicotyledons</taxon>
        <taxon>Gunneridae</taxon>
        <taxon>Pentapetalae</taxon>
        <taxon>rosids</taxon>
        <taxon>fabids</taxon>
        <taxon>Malpighiales</taxon>
        <taxon>Salicaceae</taxon>
        <taxon>Flacourtieae</taxon>
        <taxon>Dovyalis</taxon>
    </lineage>
</organism>
<comment type="caution">
    <text evidence="2">The sequence shown here is derived from an EMBL/GenBank/DDBJ whole genome shotgun (WGS) entry which is preliminary data.</text>
</comment>
<reference evidence="2 3" key="1">
    <citation type="submission" date="2024-01" db="EMBL/GenBank/DDBJ databases">
        <authorList>
            <person name="Waweru B."/>
        </authorList>
    </citation>
    <scope>NUCLEOTIDE SEQUENCE [LARGE SCALE GENOMIC DNA]</scope>
</reference>
<dbReference type="Proteomes" id="UP001314170">
    <property type="component" value="Unassembled WGS sequence"/>
</dbReference>
<dbReference type="InterPro" id="IPR033138">
    <property type="entry name" value="Cu_oxidase_CS"/>
</dbReference>
<evidence type="ECO:0000313" key="3">
    <source>
        <dbReference type="Proteomes" id="UP001314170"/>
    </source>
</evidence>
<accession>A0AAV1RBS6</accession>
<keyword evidence="3" id="KW-1185">Reference proteome</keyword>
<dbReference type="AlphaFoldDB" id="A0AAV1RBS6"/>
<evidence type="ECO:0000256" key="1">
    <source>
        <dbReference type="ARBA" id="ARBA00022723"/>
    </source>
</evidence>
<keyword evidence="1" id="KW-0479">Metal-binding</keyword>
<evidence type="ECO:0000313" key="2">
    <source>
        <dbReference type="EMBL" id="CAK7331963.1"/>
    </source>
</evidence>
<proteinExistence type="predicted"/>
<dbReference type="PROSITE" id="PS00079">
    <property type="entry name" value="MULTICOPPER_OXIDASE1"/>
    <property type="match status" value="1"/>
</dbReference>
<name>A0AAV1RBS6_9ROSI</name>